<sequence length="481" mass="52618">MTVNDNHCTDLHLQQHLTSSVDIPPENHFTTCYSHLTQTSAFTSSSLTLANLCAQPYRCVDLINGHYFAQHHKTARFILYLAGNKPESIYQHSVFAACKPSFLTYDVCAHQFLGINQSFFFDWNPPGQPVPIPTTEQCEVIHITWGRGNALGPNPQSPYYLLVYASTFTTPIVIPAGGNSGSLSFDWHVPFAPGTQYQICMFDAVGNTGGCQATYTVIPPRSTPTCSNVTFPPRLNVQAQDHTGLLSQYGFIDQCTDVSVRPLNGTPPYTLTVAPALHPPYNITSENMKSINWTISLSWATPFFISLTDSNGVMWSNGPLHSGGPGTTTACLSEVLPSSLSVKPAVAVGASIGTLFMGILFGLLVSFIILENRKRKNKLAELSVDPFDIATSVPSDARRSPSQIYVVHHDNQTAPVTIYHQEQSRVVDLPPSYRDPQEGIDLGDNPDSNSASHNATVSTRSIPLGLQRARDPRPINKSSRR</sequence>
<feature type="transmembrane region" description="Helical" evidence="2">
    <location>
        <begin position="345"/>
        <end position="370"/>
    </location>
</feature>
<keyword evidence="2" id="KW-0812">Transmembrane</keyword>
<dbReference type="AlphaFoldDB" id="A0A8S0X4E1"/>
<organism evidence="3 4">
    <name type="scientific">Cyclocybe aegerita</name>
    <name type="common">Black poplar mushroom</name>
    <name type="synonym">Agrocybe aegerita</name>
    <dbReference type="NCBI Taxonomy" id="1973307"/>
    <lineage>
        <taxon>Eukaryota</taxon>
        <taxon>Fungi</taxon>
        <taxon>Dikarya</taxon>
        <taxon>Basidiomycota</taxon>
        <taxon>Agaricomycotina</taxon>
        <taxon>Agaricomycetes</taxon>
        <taxon>Agaricomycetidae</taxon>
        <taxon>Agaricales</taxon>
        <taxon>Agaricineae</taxon>
        <taxon>Bolbitiaceae</taxon>
        <taxon>Cyclocybe</taxon>
    </lineage>
</organism>
<keyword evidence="2" id="KW-1133">Transmembrane helix</keyword>
<evidence type="ECO:0000256" key="2">
    <source>
        <dbReference type="SAM" id="Phobius"/>
    </source>
</evidence>
<proteinExistence type="predicted"/>
<feature type="region of interest" description="Disordered" evidence="1">
    <location>
        <begin position="429"/>
        <end position="481"/>
    </location>
</feature>
<comment type="caution">
    <text evidence="3">The sequence shown here is derived from an EMBL/GenBank/DDBJ whole genome shotgun (WGS) entry which is preliminary data.</text>
</comment>
<dbReference type="Proteomes" id="UP000467700">
    <property type="component" value="Unassembled WGS sequence"/>
</dbReference>
<keyword evidence="2" id="KW-0472">Membrane</keyword>
<dbReference type="OrthoDB" id="2563021at2759"/>
<dbReference type="EMBL" id="CACVBS010000057">
    <property type="protein sequence ID" value="CAA7266812.1"/>
    <property type="molecule type" value="Genomic_DNA"/>
</dbReference>
<keyword evidence="4" id="KW-1185">Reference proteome</keyword>
<evidence type="ECO:0000313" key="4">
    <source>
        <dbReference type="Proteomes" id="UP000467700"/>
    </source>
</evidence>
<evidence type="ECO:0000256" key="1">
    <source>
        <dbReference type="SAM" id="MobiDB-lite"/>
    </source>
</evidence>
<evidence type="ECO:0000313" key="3">
    <source>
        <dbReference type="EMBL" id="CAA7266812.1"/>
    </source>
</evidence>
<reference evidence="3 4" key="1">
    <citation type="submission" date="2020-01" db="EMBL/GenBank/DDBJ databases">
        <authorList>
            <person name="Gupta K D."/>
        </authorList>
    </citation>
    <scope>NUCLEOTIDE SEQUENCE [LARGE SCALE GENOMIC DNA]</scope>
</reference>
<protein>
    <submittedName>
        <fullName evidence="3">Uncharacterized protein</fullName>
    </submittedName>
</protein>
<feature type="compositionally biased region" description="Polar residues" evidence="1">
    <location>
        <begin position="446"/>
        <end position="461"/>
    </location>
</feature>
<name>A0A8S0X4E1_CYCAE</name>
<accession>A0A8S0X4E1</accession>
<gene>
    <name evidence="3" type="ORF">AAE3_LOCUS9339</name>
</gene>